<reference evidence="5" key="1">
    <citation type="submission" date="2024-02" db="EMBL/GenBank/DDBJ databases">
        <authorList>
            <consortium name="ELIXIR-Norway"/>
            <consortium name="Elixir Norway"/>
        </authorList>
    </citation>
    <scope>NUCLEOTIDE SEQUENCE</scope>
</reference>
<evidence type="ECO:0000256" key="3">
    <source>
        <dbReference type="ARBA" id="ARBA00022989"/>
    </source>
</evidence>
<dbReference type="Pfam" id="PF02466">
    <property type="entry name" value="Tim17"/>
    <property type="match status" value="1"/>
</dbReference>
<evidence type="ECO:0000256" key="4">
    <source>
        <dbReference type="ARBA" id="ARBA00023136"/>
    </source>
</evidence>
<proteinExistence type="predicted"/>
<keyword evidence="4" id="KW-0472">Membrane</keyword>
<dbReference type="EMBL" id="OZ020107">
    <property type="protein sequence ID" value="CAK9259449.1"/>
    <property type="molecule type" value="Genomic_DNA"/>
</dbReference>
<evidence type="ECO:0000313" key="5">
    <source>
        <dbReference type="EMBL" id="CAK9259449.1"/>
    </source>
</evidence>
<name>A0ABP0VY66_9BRYO</name>
<sequence>MKDENQQGSQIGSSVFGEDTARLYNPYADLYGAAAAGDLRSLESVYRLPTKPEHLFPDEAAVERRNLSENLTYYTGCGYLAGAAFGGVRGFGEGLRSREEGDTPKIRVNRLLNASGHRGRTTGNKFGILGLLYAGMESGTYYLRGTDDDIGNNIMAGLATGAAYKAAAGVRTAAIAGALGGIAVGGLVGVKQFSRRYLAF</sequence>
<protein>
    <recommendedName>
        <fullName evidence="7">Mitochondrial import inner membrane translocase subunit TIM23</fullName>
    </recommendedName>
</protein>
<dbReference type="PANTHER" id="PTHR15371">
    <property type="entry name" value="TIM23"/>
    <property type="match status" value="1"/>
</dbReference>
<evidence type="ECO:0000256" key="2">
    <source>
        <dbReference type="ARBA" id="ARBA00022692"/>
    </source>
</evidence>
<evidence type="ECO:0008006" key="7">
    <source>
        <dbReference type="Google" id="ProtNLM"/>
    </source>
</evidence>
<dbReference type="InterPro" id="IPR045238">
    <property type="entry name" value="Tim23-like"/>
</dbReference>
<keyword evidence="2" id="KW-0812">Transmembrane</keyword>
<dbReference type="PANTHER" id="PTHR15371:SF0">
    <property type="entry name" value="SD19278P"/>
    <property type="match status" value="1"/>
</dbReference>
<dbReference type="Proteomes" id="UP001497444">
    <property type="component" value="Chromosome 12"/>
</dbReference>
<gene>
    <name evidence="5" type="ORF">CSSPJE1EN1_LOCUS4927</name>
</gene>
<evidence type="ECO:0000256" key="1">
    <source>
        <dbReference type="ARBA" id="ARBA00004141"/>
    </source>
</evidence>
<comment type="subcellular location">
    <subcellularLocation>
        <location evidence="1">Membrane</location>
        <topology evidence="1">Multi-pass membrane protein</topology>
    </subcellularLocation>
</comment>
<evidence type="ECO:0000313" key="6">
    <source>
        <dbReference type="Proteomes" id="UP001497444"/>
    </source>
</evidence>
<accession>A0ABP0VY66</accession>
<organism evidence="5 6">
    <name type="scientific">Sphagnum jensenii</name>
    <dbReference type="NCBI Taxonomy" id="128206"/>
    <lineage>
        <taxon>Eukaryota</taxon>
        <taxon>Viridiplantae</taxon>
        <taxon>Streptophyta</taxon>
        <taxon>Embryophyta</taxon>
        <taxon>Bryophyta</taxon>
        <taxon>Sphagnophytina</taxon>
        <taxon>Sphagnopsida</taxon>
        <taxon>Sphagnales</taxon>
        <taxon>Sphagnaceae</taxon>
        <taxon>Sphagnum</taxon>
    </lineage>
</organism>
<keyword evidence="3" id="KW-1133">Transmembrane helix</keyword>
<keyword evidence="6" id="KW-1185">Reference proteome</keyword>